<evidence type="ECO:0000256" key="1">
    <source>
        <dbReference type="SAM" id="SignalP"/>
    </source>
</evidence>
<proteinExistence type="predicted"/>
<dbReference type="Proteomes" id="UP000031036">
    <property type="component" value="Unassembled WGS sequence"/>
</dbReference>
<gene>
    <name evidence="2" type="ORF">Tcan_18618</name>
</gene>
<evidence type="ECO:0000313" key="2">
    <source>
        <dbReference type="EMBL" id="KHN75401.1"/>
    </source>
</evidence>
<dbReference type="AlphaFoldDB" id="A0A0B2UWE8"/>
<evidence type="ECO:0008006" key="4">
    <source>
        <dbReference type="Google" id="ProtNLM"/>
    </source>
</evidence>
<protein>
    <recommendedName>
        <fullName evidence="4">WAP domain-containing protein</fullName>
    </recommendedName>
</protein>
<keyword evidence="3" id="KW-1185">Reference proteome</keyword>
<name>A0A0B2UWE8_TOXCA</name>
<evidence type="ECO:0000313" key="3">
    <source>
        <dbReference type="Proteomes" id="UP000031036"/>
    </source>
</evidence>
<reference evidence="2 3" key="1">
    <citation type="submission" date="2014-11" db="EMBL/GenBank/DDBJ databases">
        <title>Genetic blueprint of the zoonotic pathogen Toxocara canis.</title>
        <authorList>
            <person name="Zhu X.-Q."/>
            <person name="Korhonen P.K."/>
            <person name="Cai H."/>
            <person name="Young N.D."/>
            <person name="Nejsum P."/>
            <person name="von Samson-Himmelstjerna G."/>
            <person name="Boag P.R."/>
            <person name="Tan P."/>
            <person name="Li Q."/>
            <person name="Min J."/>
            <person name="Yang Y."/>
            <person name="Wang X."/>
            <person name="Fang X."/>
            <person name="Hall R.S."/>
            <person name="Hofmann A."/>
            <person name="Sternberg P.W."/>
            <person name="Jex A.R."/>
            <person name="Gasser R.B."/>
        </authorList>
    </citation>
    <scope>NUCLEOTIDE SEQUENCE [LARGE SCALE GENOMIC DNA]</scope>
    <source>
        <strain evidence="2">PN_DK_2014</strain>
    </source>
</reference>
<dbReference type="EMBL" id="JPKZ01002715">
    <property type="protein sequence ID" value="KHN75401.1"/>
    <property type="molecule type" value="Genomic_DNA"/>
</dbReference>
<comment type="caution">
    <text evidence="2">The sequence shown here is derived from an EMBL/GenBank/DDBJ whole genome shotgun (WGS) entry which is preliminary data.</text>
</comment>
<sequence>MRSLMDDSAGFHATEAIALVLMVAVPACATNNDCGVFQVCMNNVCVANNQGCNPACVPPQVCIAPNCVAPPPVATTTTAPGASTTTGEFDEIINLNDTEPETSQRRSIII</sequence>
<feature type="signal peptide" evidence="1">
    <location>
        <begin position="1"/>
        <end position="29"/>
    </location>
</feature>
<feature type="chain" id="PRO_5002076640" description="WAP domain-containing protein" evidence="1">
    <location>
        <begin position="30"/>
        <end position="110"/>
    </location>
</feature>
<organism evidence="2 3">
    <name type="scientific">Toxocara canis</name>
    <name type="common">Canine roundworm</name>
    <dbReference type="NCBI Taxonomy" id="6265"/>
    <lineage>
        <taxon>Eukaryota</taxon>
        <taxon>Metazoa</taxon>
        <taxon>Ecdysozoa</taxon>
        <taxon>Nematoda</taxon>
        <taxon>Chromadorea</taxon>
        <taxon>Rhabditida</taxon>
        <taxon>Spirurina</taxon>
        <taxon>Ascaridomorpha</taxon>
        <taxon>Ascaridoidea</taxon>
        <taxon>Toxocaridae</taxon>
        <taxon>Toxocara</taxon>
    </lineage>
</organism>
<keyword evidence="1" id="KW-0732">Signal</keyword>
<accession>A0A0B2UWE8</accession>